<gene>
    <name evidence="8 10" type="primary">trpS</name>
    <name evidence="10" type="ORF">F8566_37750</name>
</gene>
<keyword evidence="8" id="KW-0963">Cytoplasm</keyword>
<dbReference type="FunFam" id="1.10.240.10:FF:000002">
    <property type="entry name" value="Tryptophan--tRNA ligase"/>
    <property type="match status" value="1"/>
</dbReference>
<dbReference type="InterPro" id="IPR002306">
    <property type="entry name" value="Trp-tRNA-ligase"/>
</dbReference>
<evidence type="ECO:0000256" key="1">
    <source>
        <dbReference type="ARBA" id="ARBA00005594"/>
    </source>
</evidence>
<dbReference type="InterPro" id="IPR050203">
    <property type="entry name" value="Trp-tRNA_synthetase"/>
</dbReference>
<dbReference type="GO" id="GO:0005829">
    <property type="term" value="C:cytosol"/>
    <property type="evidence" value="ECO:0007669"/>
    <property type="project" value="TreeGrafter"/>
</dbReference>
<evidence type="ECO:0000256" key="3">
    <source>
        <dbReference type="ARBA" id="ARBA00022741"/>
    </source>
</evidence>
<dbReference type="HAMAP" id="MF_00140_B">
    <property type="entry name" value="Trp_tRNA_synth_B"/>
    <property type="match status" value="1"/>
</dbReference>
<protein>
    <recommendedName>
        <fullName evidence="8">Tryptophan--tRNA ligase</fullName>
        <ecNumber evidence="8">6.1.1.2</ecNumber>
    </recommendedName>
    <alternativeName>
        <fullName evidence="8">Tryptophanyl-tRNA synthetase</fullName>
        <shortName evidence="8">TrpRS</shortName>
    </alternativeName>
</protein>
<dbReference type="InterPro" id="IPR024109">
    <property type="entry name" value="Trp-tRNA-ligase_bac-type"/>
</dbReference>
<evidence type="ECO:0000256" key="9">
    <source>
        <dbReference type="RuleBase" id="RU363036"/>
    </source>
</evidence>
<keyword evidence="4 8" id="KW-0067">ATP-binding</keyword>
<feature type="binding site" evidence="8">
    <location>
        <position position="183"/>
    </location>
    <ligand>
        <name>ATP</name>
        <dbReference type="ChEBI" id="CHEBI:30616"/>
    </ligand>
</feature>
<comment type="function">
    <text evidence="8">Catalyzes the attachment of tryptophan to tRNA(Trp).</text>
</comment>
<dbReference type="Gene3D" id="3.40.50.620">
    <property type="entry name" value="HUPs"/>
    <property type="match status" value="1"/>
</dbReference>
<dbReference type="Pfam" id="PF00579">
    <property type="entry name" value="tRNA-synt_1b"/>
    <property type="match status" value="1"/>
</dbReference>
<dbReference type="EMBL" id="WBMT01000021">
    <property type="protein sequence ID" value="KAB2342770.1"/>
    <property type="molecule type" value="Genomic_DNA"/>
</dbReference>
<comment type="catalytic activity">
    <reaction evidence="7 8">
        <text>tRNA(Trp) + L-tryptophan + ATP = L-tryptophyl-tRNA(Trp) + AMP + diphosphate + H(+)</text>
        <dbReference type="Rhea" id="RHEA:24080"/>
        <dbReference type="Rhea" id="RHEA-COMP:9671"/>
        <dbReference type="Rhea" id="RHEA-COMP:9705"/>
        <dbReference type="ChEBI" id="CHEBI:15378"/>
        <dbReference type="ChEBI" id="CHEBI:30616"/>
        <dbReference type="ChEBI" id="CHEBI:33019"/>
        <dbReference type="ChEBI" id="CHEBI:57912"/>
        <dbReference type="ChEBI" id="CHEBI:78442"/>
        <dbReference type="ChEBI" id="CHEBI:78535"/>
        <dbReference type="ChEBI" id="CHEBI:456215"/>
        <dbReference type="EC" id="6.1.1.2"/>
    </reaction>
</comment>
<keyword evidence="6 8" id="KW-0030">Aminoacyl-tRNA synthetase</keyword>
<evidence type="ECO:0000256" key="4">
    <source>
        <dbReference type="ARBA" id="ARBA00022840"/>
    </source>
</evidence>
<organism evidence="10 11">
    <name type="scientific">Actinomadura rudentiformis</name>
    <dbReference type="NCBI Taxonomy" id="359158"/>
    <lineage>
        <taxon>Bacteria</taxon>
        <taxon>Bacillati</taxon>
        <taxon>Actinomycetota</taxon>
        <taxon>Actinomycetes</taxon>
        <taxon>Streptosporangiales</taxon>
        <taxon>Thermomonosporaceae</taxon>
        <taxon>Actinomadura</taxon>
    </lineage>
</organism>
<evidence type="ECO:0000256" key="6">
    <source>
        <dbReference type="ARBA" id="ARBA00023146"/>
    </source>
</evidence>
<dbReference type="SUPFAM" id="SSF52374">
    <property type="entry name" value="Nucleotidylyl transferase"/>
    <property type="match status" value="1"/>
</dbReference>
<dbReference type="NCBIfam" id="TIGR00233">
    <property type="entry name" value="trpS"/>
    <property type="match status" value="1"/>
</dbReference>
<proteinExistence type="inferred from homology"/>
<keyword evidence="5 8" id="KW-0648">Protein biosynthesis</keyword>
<evidence type="ECO:0000313" key="11">
    <source>
        <dbReference type="Proteomes" id="UP000468735"/>
    </source>
</evidence>
<dbReference type="PANTHER" id="PTHR43766:SF1">
    <property type="entry name" value="TRYPTOPHAN--TRNA LIGASE, MITOCHONDRIAL"/>
    <property type="match status" value="1"/>
</dbReference>
<feature type="short sequence motif" description="'HIGH' region" evidence="8">
    <location>
        <begin position="10"/>
        <end position="18"/>
    </location>
</feature>
<evidence type="ECO:0000256" key="7">
    <source>
        <dbReference type="ARBA" id="ARBA00049929"/>
    </source>
</evidence>
<dbReference type="OrthoDB" id="9801042at2"/>
<accession>A0A6H9YT38</accession>
<keyword evidence="11" id="KW-1185">Reference proteome</keyword>
<dbReference type="GO" id="GO:0004830">
    <property type="term" value="F:tryptophan-tRNA ligase activity"/>
    <property type="evidence" value="ECO:0007669"/>
    <property type="project" value="UniProtKB-UniRule"/>
</dbReference>
<keyword evidence="3 8" id="KW-0547">Nucleotide-binding</keyword>
<dbReference type="Gene3D" id="1.10.240.10">
    <property type="entry name" value="Tyrosyl-Transfer RNA Synthetase"/>
    <property type="match status" value="1"/>
</dbReference>
<feature type="binding site" evidence="8">
    <location>
        <begin position="17"/>
        <end position="18"/>
    </location>
    <ligand>
        <name>ATP</name>
        <dbReference type="ChEBI" id="CHEBI:30616"/>
    </ligand>
</feature>
<evidence type="ECO:0000256" key="2">
    <source>
        <dbReference type="ARBA" id="ARBA00022598"/>
    </source>
</evidence>
<evidence type="ECO:0000256" key="8">
    <source>
        <dbReference type="HAMAP-Rule" id="MF_00140"/>
    </source>
</evidence>
<comment type="subcellular location">
    <subcellularLocation>
        <location evidence="8">Cytoplasm</location>
    </subcellularLocation>
</comment>
<dbReference type="InterPro" id="IPR002305">
    <property type="entry name" value="aa-tRNA-synth_Ic"/>
</dbReference>
<feature type="short sequence motif" description="'KMSKS' region" evidence="8">
    <location>
        <begin position="192"/>
        <end position="196"/>
    </location>
</feature>
<dbReference type="GO" id="GO:0005524">
    <property type="term" value="F:ATP binding"/>
    <property type="evidence" value="ECO:0007669"/>
    <property type="project" value="UniProtKB-UniRule"/>
</dbReference>
<dbReference type="PANTHER" id="PTHR43766">
    <property type="entry name" value="TRYPTOPHAN--TRNA LIGASE, MITOCHONDRIAL"/>
    <property type="match status" value="1"/>
</dbReference>
<comment type="subunit">
    <text evidence="8">Homodimer.</text>
</comment>
<name>A0A6H9YT38_9ACTN</name>
<dbReference type="AlphaFoldDB" id="A0A6H9YT38"/>
<sequence>MPRRLTGFTPSGDLHLGNHIGAIAPIISGQAAADTVVFISDLHALTLEHDPAQVRRRTLEFATVLLAAGADPDACLFLVQSHVPEHTELHYLLECATGFGEAQRMIQFKEKSRRQQHVRLSLLTYPVLMAADILLYDTAEVPVGEDQRQHVELARDVAQRFNARYGQTFTLPQAVHPPVAARLMDLAAPDTKMSKSAASPAGTLRLLDEPDVLRRKVMRAVTDAGTDVTYDPGHRPGVSNLLTILASCTGGSPEQLAARFTRYSELKEAVADAVVTTLAPVRERYLELDPDHVRLVLRTGAERARDLAGPKVRQVKEAIGLLPPVPQAAGQVRG</sequence>
<evidence type="ECO:0000256" key="5">
    <source>
        <dbReference type="ARBA" id="ARBA00022917"/>
    </source>
</evidence>
<dbReference type="Proteomes" id="UP000468735">
    <property type="component" value="Unassembled WGS sequence"/>
</dbReference>
<keyword evidence="2 8" id="KW-0436">Ligase</keyword>
<dbReference type="InterPro" id="IPR014729">
    <property type="entry name" value="Rossmann-like_a/b/a_fold"/>
</dbReference>
<reference evidence="10 11" key="1">
    <citation type="submission" date="2019-09" db="EMBL/GenBank/DDBJ databases">
        <title>Actinomadura physcomitrii sp. nov., a novel actinomycete isolated from moss [Physcomitrium sphaericum (Ludw) Fuernr].</title>
        <authorList>
            <person name="Zhuang X."/>
            <person name="Liu C."/>
        </authorList>
    </citation>
    <scope>NUCLEOTIDE SEQUENCE [LARGE SCALE GENOMIC DNA]</scope>
    <source>
        <strain evidence="10 11">HMC1</strain>
    </source>
</reference>
<dbReference type="CDD" id="cd00806">
    <property type="entry name" value="TrpRS_core"/>
    <property type="match status" value="1"/>
</dbReference>
<feature type="binding site" evidence="8">
    <location>
        <begin position="144"/>
        <end position="146"/>
    </location>
    <ligand>
        <name>ATP</name>
        <dbReference type="ChEBI" id="CHEBI:30616"/>
    </ligand>
</feature>
<comment type="caution">
    <text evidence="10">The sequence shown here is derived from an EMBL/GenBank/DDBJ whole genome shotgun (WGS) entry which is preliminary data.</text>
</comment>
<dbReference type="EC" id="6.1.1.2" evidence="8"/>
<dbReference type="PRINTS" id="PR01039">
    <property type="entry name" value="TRNASYNTHTRP"/>
</dbReference>
<feature type="binding site" evidence="8">
    <location>
        <begin position="192"/>
        <end position="196"/>
    </location>
    <ligand>
        <name>ATP</name>
        <dbReference type="ChEBI" id="CHEBI:30616"/>
    </ligand>
</feature>
<evidence type="ECO:0000313" key="10">
    <source>
        <dbReference type="EMBL" id="KAB2342770.1"/>
    </source>
</evidence>
<comment type="similarity">
    <text evidence="1 8 9">Belongs to the class-I aminoacyl-tRNA synthetase family.</text>
</comment>
<feature type="binding site" evidence="8">
    <location>
        <position position="132"/>
    </location>
    <ligand>
        <name>L-tryptophan</name>
        <dbReference type="ChEBI" id="CHEBI:57912"/>
    </ligand>
</feature>
<feature type="binding site" evidence="8">
    <location>
        <begin position="9"/>
        <end position="11"/>
    </location>
    <ligand>
        <name>ATP</name>
        <dbReference type="ChEBI" id="CHEBI:30616"/>
    </ligand>
</feature>
<dbReference type="GO" id="GO:0006436">
    <property type="term" value="P:tryptophanyl-tRNA aminoacylation"/>
    <property type="evidence" value="ECO:0007669"/>
    <property type="project" value="UniProtKB-UniRule"/>
</dbReference>
<dbReference type="RefSeq" id="WP_151566912.1">
    <property type="nucleotide sequence ID" value="NZ_WBMT01000021.1"/>
</dbReference>